<evidence type="ECO:0000256" key="5">
    <source>
        <dbReference type="ARBA" id="ARBA00023014"/>
    </source>
</evidence>
<keyword evidence="6" id="KW-0472">Membrane</keyword>
<dbReference type="InterPro" id="IPR017896">
    <property type="entry name" value="4Fe4S_Fe-S-bd"/>
</dbReference>
<dbReference type="InterPro" id="IPR012832">
    <property type="entry name" value="RDH"/>
</dbReference>
<dbReference type="STRING" id="555088.DealDRAFT_0257"/>
<name>C0GCP8_DETAL</name>
<evidence type="ECO:0000313" key="9">
    <source>
        <dbReference type="Proteomes" id="UP000006443"/>
    </source>
</evidence>
<organism evidence="8 9">
    <name type="scientific">Dethiobacter alkaliphilus AHT 1</name>
    <dbReference type="NCBI Taxonomy" id="555088"/>
    <lineage>
        <taxon>Bacteria</taxon>
        <taxon>Bacillati</taxon>
        <taxon>Bacillota</taxon>
        <taxon>Dethiobacteria</taxon>
        <taxon>Dethiobacterales</taxon>
        <taxon>Dethiobacteraceae</taxon>
        <taxon>Dethiobacter</taxon>
    </lineage>
</organism>
<keyword evidence="9" id="KW-1185">Reference proteome</keyword>
<dbReference type="PANTHER" id="PTHR42827:SF1">
    <property type="entry name" value="IRON-SULFUR CLUSTER-BINDING PROTEIN"/>
    <property type="match status" value="1"/>
</dbReference>
<dbReference type="PANTHER" id="PTHR42827">
    <property type="entry name" value="IRON-SULFUR CLUSTER-BINDING PROTEIN-RELATED"/>
    <property type="match status" value="1"/>
</dbReference>
<dbReference type="InterPro" id="IPR017900">
    <property type="entry name" value="4Fe4S_Fe_S_CS"/>
</dbReference>
<dbReference type="NCBIfam" id="TIGR02486">
    <property type="entry name" value="RDH"/>
    <property type="match status" value="1"/>
</dbReference>
<dbReference type="AlphaFoldDB" id="C0GCP8"/>
<gene>
    <name evidence="8" type="ORF">DealDRAFT_0257</name>
</gene>
<evidence type="ECO:0000259" key="7">
    <source>
        <dbReference type="PROSITE" id="PS51379"/>
    </source>
</evidence>
<dbReference type="InterPro" id="IPR028894">
    <property type="entry name" value="RDH_dom"/>
</dbReference>
<keyword evidence="5" id="KW-0411">Iron-sulfur</keyword>
<dbReference type="Gene3D" id="3.30.70.20">
    <property type="match status" value="1"/>
</dbReference>
<evidence type="ECO:0000256" key="2">
    <source>
        <dbReference type="ARBA" id="ARBA00022723"/>
    </source>
</evidence>
<dbReference type="Pfam" id="PF13486">
    <property type="entry name" value="Dehalogenase"/>
    <property type="match status" value="1"/>
</dbReference>
<keyword evidence="3" id="KW-0732">Signal</keyword>
<keyword evidence="4" id="KW-0408">Iron</keyword>
<dbReference type="PROSITE" id="PS00198">
    <property type="entry name" value="4FE4S_FER_1"/>
    <property type="match status" value="1"/>
</dbReference>
<evidence type="ECO:0000256" key="1">
    <source>
        <dbReference type="ARBA" id="ARBA00004196"/>
    </source>
</evidence>
<dbReference type="SUPFAM" id="SSF54862">
    <property type="entry name" value="4Fe-4S ferredoxins"/>
    <property type="match status" value="1"/>
</dbReference>
<evidence type="ECO:0000256" key="4">
    <source>
        <dbReference type="ARBA" id="ARBA00023004"/>
    </source>
</evidence>
<dbReference type="GO" id="GO:0030313">
    <property type="term" value="C:cell envelope"/>
    <property type="evidence" value="ECO:0007669"/>
    <property type="project" value="UniProtKB-SubCell"/>
</dbReference>
<comment type="subcellular location">
    <subcellularLocation>
        <location evidence="1">Cell envelope</location>
    </subcellularLocation>
</comment>
<dbReference type="Proteomes" id="UP000006443">
    <property type="component" value="Unassembled WGS sequence"/>
</dbReference>
<reference evidence="8 9" key="1">
    <citation type="submission" date="2009-02" db="EMBL/GenBank/DDBJ databases">
        <title>Sequencing of the draft genome and assembly of Dethiobacter alkaliphilus AHT 1.</title>
        <authorList>
            <consortium name="US DOE Joint Genome Institute (JGI-PGF)"/>
            <person name="Lucas S."/>
            <person name="Copeland A."/>
            <person name="Lapidus A."/>
            <person name="Glavina del Rio T."/>
            <person name="Dalin E."/>
            <person name="Tice H."/>
            <person name="Bruce D."/>
            <person name="Goodwin L."/>
            <person name="Pitluck S."/>
            <person name="Larimer F."/>
            <person name="Land M.L."/>
            <person name="Hauser L."/>
            <person name="Muyzer G."/>
        </authorList>
    </citation>
    <scope>NUCLEOTIDE SEQUENCE [LARGE SCALE GENOMIC DNA]</scope>
    <source>
        <strain evidence="8 9">AHT 1</strain>
    </source>
</reference>
<dbReference type="PROSITE" id="PS51379">
    <property type="entry name" value="4FE4S_FER_2"/>
    <property type="match status" value="1"/>
</dbReference>
<keyword evidence="2" id="KW-0479">Metal-binding</keyword>
<feature type="domain" description="4Fe-4S ferredoxin-type" evidence="7">
    <location>
        <begin position="279"/>
        <end position="309"/>
    </location>
</feature>
<proteinExistence type="predicted"/>
<dbReference type="Pfam" id="PF12838">
    <property type="entry name" value="Fer4_7"/>
    <property type="match status" value="1"/>
</dbReference>
<dbReference type="GO" id="GO:0046872">
    <property type="term" value="F:metal ion binding"/>
    <property type="evidence" value="ECO:0007669"/>
    <property type="project" value="UniProtKB-KW"/>
</dbReference>
<dbReference type="RefSeq" id="WP_008514097.1">
    <property type="nucleotide sequence ID" value="NZ_ACJM01000001.1"/>
</dbReference>
<accession>C0GCP8</accession>
<dbReference type="eggNOG" id="COG1600">
    <property type="taxonomic scope" value="Bacteria"/>
</dbReference>
<evidence type="ECO:0000256" key="6">
    <source>
        <dbReference type="ARBA" id="ARBA00023136"/>
    </source>
</evidence>
<comment type="caution">
    <text evidence="8">The sequence shown here is derived from an EMBL/GenBank/DDBJ whole genome shotgun (WGS) entry which is preliminary data.</text>
</comment>
<protein>
    <submittedName>
        <fullName evidence="8">Reductive dehalogenase</fullName>
    </submittedName>
</protein>
<evidence type="ECO:0000313" key="8">
    <source>
        <dbReference type="EMBL" id="EEG78983.1"/>
    </source>
</evidence>
<sequence length="407" mass="45917">MIPRKQYVVERPGYEVNEEEYRRFPVHRQAFVTVSEEDTGEKVYMGWIEKMQASAQKNMMRNLSGRTVVDYAVNFGANTVNLILGEYGFPNSHFLKWDPLYIPEPMTEHPVEMEPEKLTKLVKETSELYGADLVGVTELDEKWVYSEDHLSKPFVFADTPRPRETEEAFEIPKSVNRAIVIAVAMDAKMIETSPEVTASTSVAVGYSRMGITAVSLAEFIRSLGYVAIPCMNDTTMSIPLAIDAGLGEVGRHGLLITPEFGSNVRLCKVLTNMPLIPDQPINMGLTEFCHQCMLCAVHCPANAITKENPSFSGVCENNNSGVKKWQVRSSDCLRFWQQNGADCINCIAVCPFTYGYEWSQCMECVRCDTTHGCALHITTHLREKHGYVKDAYWWERPTINPLTRKGL</sequence>
<dbReference type="EMBL" id="ACJM01000001">
    <property type="protein sequence ID" value="EEG78983.1"/>
    <property type="molecule type" value="Genomic_DNA"/>
</dbReference>
<dbReference type="GO" id="GO:0051536">
    <property type="term" value="F:iron-sulfur cluster binding"/>
    <property type="evidence" value="ECO:0007669"/>
    <property type="project" value="UniProtKB-KW"/>
</dbReference>
<evidence type="ECO:0000256" key="3">
    <source>
        <dbReference type="ARBA" id="ARBA00022729"/>
    </source>
</evidence>